<dbReference type="PANTHER" id="PTHR31668:SF30">
    <property type="entry name" value="ZN(II)2CYS6 TRANSCRIPTION FACTOR (EUROFUNG)"/>
    <property type="match status" value="1"/>
</dbReference>
<dbReference type="InterPro" id="IPR050797">
    <property type="entry name" value="Carb_Metab_Trans_Reg"/>
</dbReference>
<name>A0A3D8RG44_9HELO</name>
<dbReference type="PROSITE" id="PS50048">
    <property type="entry name" value="ZN2_CY6_FUNGAL_2"/>
    <property type="match status" value="1"/>
</dbReference>
<dbReference type="CDD" id="cd12148">
    <property type="entry name" value="fungal_TF_MHR"/>
    <property type="match status" value="1"/>
</dbReference>
<proteinExistence type="predicted"/>
<keyword evidence="1" id="KW-0539">Nucleus</keyword>
<evidence type="ECO:0000313" key="5">
    <source>
        <dbReference type="EMBL" id="RDW72930.1"/>
    </source>
</evidence>
<evidence type="ECO:0000256" key="3">
    <source>
        <dbReference type="SAM" id="Phobius"/>
    </source>
</evidence>
<evidence type="ECO:0000256" key="1">
    <source>
        <dbReference type="ARBA" id="ARBA00023242"/>
    </source>
</evidence>
<evidence type="ECO:0000259" key="4">
    <source>
        <dbReference type="PROSITE" id="PS50048"/>
    </source>
</evidence>
<accession>A0A3D8RG44</accession>
<keyword evidence="3" id="KW-0472">Membrane</keyword>
<comment type="caution">
    <text evidence="5">The sequence shown here is derived from an EMBL/GenBank/DDBJ whole genome shotgun (WGS) entry which is preliminary data.</text>
</comment>
<dbReference type="STRING" id="1849047.A0A3D8RG44"/>
<gene>
    <name evidence="5" type="ORF">BP6252_06837</name>
</gene>
<dbReference type="SUPFAM" id="SSF57701">
    <property type="entry name" value="Zn2/Cys6 DNA-binding domain"/>
    <property type="match status" value="1"/>
</dbReference>
<feature type="compositionally biased region" description="Basic residues" evidence="2">
    <location>
        <begin position="43"/>
        <end position="52"/>
    </location>
</feature>
<dbReference type="PROSITE" id="PS00463">
    <property type="entry name" value="ZN2_CY6_FUNGAL_1"/>
    <property type="match status" value="1"/>
</dbReference>
<feature type="compositionally biased region" description="Low complexity" evidence="2">
    <location>
        <begin position="92"/>
        <end position="108"/>
    </location>
</feature>
<dbReference type="OrthoDB" id="2283488at2759"/>
<dbReference type="Proteomes" id="UP000256645">
    <property type="component" value="Unassembled WGS sequence"/>
</dbReference>
<dbReference type="SMART" id="SM00066">
    <property type="entry name" value="GAL4"/>
    <property type="match status" value="1"/>
</dbReference>
<organism evidence="5 6">
    <name type="scientific">Coleophoma cylindrospora</name>
    <dbReference type="NCBI Taxonomy" id="1849047"/>
    <lineage>
        <taxon>Eukaryota</taxon>
        <taxon>Fungi</taxon>
        <taxon>Dikarya</taxon>
        <taxon>Ascomycota</taxon>
        <taxon>Pezizomycotina</taxon>
        <taxon>Leotiomycetes</taxon>
        <taxon>Helotiales</taxon>
        <taxon>Dermateaceae</taxon>
        <taxon>Coleophoma</taxon>
    </lineage>
</organism>
<feature type="region of interest" description="Disordered" evidence="2">
    <location>
        <begin position="38"/>
        <end position="120"/>
    </location>
</feature>
<dbReference type="GO" id="GO:0000981">
    <property type="term" value="F:DNA-binding transcription factor activity, RNA polymerase II-specific"/>
    <property type="evidence" value="ECO:0007669"/>
    <property type="project" value="InterPro"/>
</dbReference>
<keyword evidence="3" id="KW-1133">Transmembrane helix</keyword>
<dbReference type="CDD" id="cd00067">
    <property type="entry name" value="GAL4"/>
    <property type="match status" value="1"/>
</dbReference>
<dbReference type="Gene3D" id="4.10.240.10">
    <property type="entry name" value="Zn(2)-C6 fungal-type DNA-binding domain"/>
    <property type="match status" value="1"/>
</dbReference>
<protein>
    <recommendedName>
        <fullName evidence="4">Zn(2)-C6 fungal-type domain-containing protein</fullName>
    </recommendedName>
</protein>
<reference evidence="5 6" key="1">
    <citation type="journal article" date="2018" name="IMA Fungus">
        <title>IMA Genome-F 9: Draft genome sequence of Annulohypoxylon stygium, Aspergillus mulundensis, Berkeleyomyces basicola (syn. Thielaviopsis basicola), Ceratocystis smalleyi, two Cercospora beticola strains, Coleophoma cylindrospora, Fusarium fracticaudum, Phialophora cf. hyalina, and Morchella septimelata.</title>
        <authorList>
            <person name="Wingfield B.D."/>
            <person name="Bills G.F."/>
            <person name="Dong Y."/>
            <person name="Huang W."/>
            <person name="Nel W.J."/>
            <person name="Swalarsk-Parry B.S."/>
            <person name="Vaghefi N."/>
            <person name="Wilken P.M."/>
            <person name="An Z."/>
            <person name="de Beer Z.W."/>
            <person name="De Vos L."/>
            <person name="Chen L."/>
            <person name="Duong T.A."/>
            <person name="Gao Y."/>
            <person name="Hammerbacher A."/>
            <person name="Kikkert J.R."/>
            <person name="Li Y."/>
            <person name="Li H."/>
            <person name="Li K."/>
            <person name="Li Q."/>
            <person name="Liu X."/>
            <person name="Ma X."/>
            <person name="Naidoo K."/>
            <person name="Pethybridge S.J."/>
            <person name="Sun J."/>
            <person name="Steenkamp E.T."/>
            <person name="van der Nest M.A."/>
            <person name="van Wyk S."/>
            <person name="Wingfield M.J."/>
            <person name="Xiong C."/>
            <person name="Yue Q."/>
            <person name="Zhang X."/>
        </authorList>
    </citation>
    <scope>NUCLEOTIDE SEQUENCE [LARGE SCALE GENOMIC DNA]</scope>
    <source>
        <strain evidence="5 6">BP6252</strain>
    </source>
</reference>
<feature type="transmembrane region" description="Helical" evidence="3">
    <location>
        <begin position="222"/>
        <end position="241"/>
    </location>
</feature>
<feature type="domain" description="Zn(2)-C6 fungal-type" evidence="4">
    <location>
        <begin position="9"/>
        <end position="39"/>
    </location>
</feature>
<evidence type="ECO:0000313" key="6">
    <source>
        <dbReference type="Proteomes" id="UP000256645"/>
    </source>
</evidence>
<dbReference type="InterPro" id="IPR036864">
    <property type="entry name" value="Zn2-C6_fun-type_DNA-bd_sf"/>
</dbReference>
<sequence>MSDWLSKRACDSCRRKKIKCDATTPQCRNCQSASVGCTYNDPRRKRGPKVRRGPSGLAGLGLSPGPTPGHEHDLALHHSPSVFHIDNSTEGSPSSLPLSNQQPSPRSQSVRHETTGPSVRATDRATGWVSPAAVELAAQRVRYDLLVALDTAMPSVPVEDIVDQCISLYLQYYFPICPFVHEPRLRANASLALPDSVEPNVNVSSPPSLEAEMMAMMAMRSFTLVTAVCAVTALNLSFTLFPDGHRIEQPFLAASRDMFRLYEDYDIENPDWTSMAIRLLHSSALHTCGRTGRSWHALGEVRLIATNLYIPSRSMPAQNFDPLEAQMRRFNYWISKMAERSAMVLNNRQVDLRTPFFERSLEHLFAAPDSLPLLDSSRKHNEHPFEERLLTGVDLCCRLWALAADVISKVQSTDTHESNTQQISPSAPAGNISHLFESYIEFIAVLDQMPPWLESPESIVCSDEEVYHYQKTCFFLQRTDLLVTYHCLKMVILHNCTSLDLTAALGLNDEPLAVALQKTQIAYDLLHILDNVPLQSLQVGGEPCVEKIRQVGSILLELVQAVQNTTIKKRAKDCFARLLNYLTQLNSRVSMELSSDFTG</sequence>
<dbReference type="PANTHER" id="PTHR31668">
    <property type="entry name" value="GLUCOSE TRANSPORT TRANSCRIPTION REGULATOR RGT1-RELATED-RELATED"/>
    <property type="match status" value="1"/>
</dbReference>
<keyword evidence="6" id="KW-1185">Reference proteome</keyword>
<dbReference type="GO" id="GO:0008270">
    <property type="term" value="F:zinc ion binding"/>
    <property type="evidence" value="ECO:0007669"/>
    <property type="project" value="InterPro"/>
</dbReference>
<keyword evidence="3" id="KW-0812">Transmembrane</keyword>
<evidence type="ECO:0000256" key="2">
    <source>
        <dbReference type="SAM" id="MobiDB-lite"/>
    </source>
</evidence>
<dbReference type="Pfam" id="PF00172">
    <property type="entry name" value="Zn_clus"/>
    <property type="match status" value="1"/>
</dbReference>
<dbReference type="EMBL" id="PDLM01000007">
    <property type="protein sequence ID" value="RDW72930.1"/>
    <property type="molecule type" value="Genomic_DNA"/>
</dbReference>
<dbReference type="AlphaFoldDB" id="A0A3D8RG44"/>
<feature type="compositionally biased region" description="Low complexity" evidence="2">
    <location>
        <begin position="53"/>
        <end position="64"/>
    </location>
</feature>
<dbReference type="InterPro" id="IPR001138">
    <property type="entry name" value="Zn2Cys6_DnaBD"/>
</dbReference>